<comment type="caution">
    <text evidence="1">The sequence shown here is derived from an EMBL/GenBank/DDBJ whole genome shotgun (WGS) entry which is preliminary data.</text>
</comment>
<name>A0A8H3IFL4_9LECA</name>
<protein>
    <submittedName>
        <fullName evidence="1">Uncharacterized protein</fullName>
    </submittedName>
</protein>
<dbReference type="AlphaFoldDB" id="A0A8H3IFL4"/>
<gene>
    <name evidence="1" type="ORF">GOMPHAMPRED_001103</name>
</gene>
<sequence length="599" mass="68593">MDHIPRPIFGLSGPSFKIPYLCGTRYTYDGFGFASYPARAGKSLQTLFQDDGTKISIADLEFLQAWLFFGVLDECLDEQDWMIPFENQTTTLPFHSRLSTAQWIPALRKRRSQVRDNVDYALEKFDKCLQESVSVLNRIIDTRILPTATASTCEEDDYHYQFDRQDSPILILFSIQILLSSLFASRTYLFSVSSSEKVEQQKEFRIQWHSGIVDLLLQRAGWSHARISSLETNIPLKYFLSCIRGNDRLLSWTAPMNGYRGHMAQREILSPKHTLSTCACEHAGVEEQTILARKVLNPDQVNLVRQNNGLNSTTSEQHIQLVDWQEDSNKQQPYIAFSHVRAQNLGNSTAHSLPYCQLCLLQLLANSAHSTIGQPTAMYIDTLSLPFTIPFRLKELQNIYTIFRNATAVIVLDHSLTTTYTNTPIDRLIRIRASEWKSRLWTLREGLSARVLLFKFADGLHNLDEMLTQVPAEDLFLLFSSQTPSNTHKNDTSPKNLEYLEAFVLDLKSPPPPAITLDPKIKFRLYTTLRLAYLSQPRYRYFCEAEELRFSTRAVRLIERVYSSSSDNRQQQNDHHAIVARLSRVYASALQEGIVTDGL</sequence>
<evidence type="ECO:0000313" key="2">
    <source>
        <dbReference type="Proteomes" id="UP000664169"/>
    </source>
</evidence>
<reference evidence="1" key="1">
    <citation type="submission" date="2021-03" db="EMBL/GenBank/DDBJ databases">
        <authorList>
            <person name="Tagirdzhanova G."/>
        </authorList>
    </citation>
    <scope>NUCLEOTIDE SEQUENCE</scope>
</reference>
<organism evidence="1 2">
    <name type="scientific">Gomphillus americanus</name>
    <dbReference type="NCBI Taxonomy" id="1940652"/>
    <lineage>
        <taxon>Eukaryota</taxon>
        <taxon>Fungi</taxon>
        <taxon>Dikarya</taxon>
        <taxon>Ascomycota</taxon>
        <taxon>Pezizomycotina</taxon>
        <taxon>Lecanoromycetes</taxon>
        <taxon>OSLEUM clade</taxon>
        <taxon>Ostropomycetidae</taxon>
        <taxon>Ostropales</taxon>
        <taxon>Graphidaceae</taxon>
        <taxon>Gomphilloideae</taxon>
        <taxon>Gomphillus</taxon>
    </lineage>
</organism>
<dbReference type="EMBL" id="CAJPDQ010000011">
    <property type="protein sequence ID" value="CAF9916778.1"/>
    <property type="molecule type" value="Genomic_DNA"/>
</dbReference>
<dbReference type="PANTHER" id="PTHR39596:SF3">
    <property type="entry name" value="HETEROKARYON INCOMPATIBILITY DOMAIN-CONTAINING PROTEIN"/>
    <property type="match status" value="1"/>
</dbReference>
<keyword evidence="2" id="KW-1185">Reference proteome</keyword>
<dbReference type="PANTHER" id="PTHR39596">
    <property type="match status" value="1"/>
</dbReference>
<evidence type="ECO:0000313" key="1">
    <source>
        <dbReference type="EMBL" id="CAF9916778.1"/>
    </source>
</evidence>
<dbReference type="OrthoDB" id="2426273at2759"/>
<proteinExistence type="predicted"/>
<dbReference type="Proteomes" id="UP000664169">
    <property type="component" value="Unassembled WGS sequence"/>
</dbReference>
<accession>A0A8H3IFL4</accession>